<evidence type="ECO:0000259" key="1">
    <source>
        <dbReference type="Pfam" id="PF14478"/>
    </source>
</evidence>
<dbReference type="Proteomes" id="UP000261166">
    <property type="component" value="Unassembled WGS sequence"/>
</dbReference>
<dbReference type="RefSeq" id="WP_025489503.1">
    <property type="nucleotide sequence ID" value="NZ_JBKUNB010000005.1"/>
</dbReference>
<evidence type="ECO:0000313" key="2">
    <source>
        <dbReference type="EMBL" id="RGE58483.1"/>
    </source>
</evidence>
<dbReference type="Proteomes" id="UP000260812">
    <property type="component" value="Unassembled WGS sequence"/>
</dbReference>
<dbReference type="EMBL" id="QVLV01000011">
    <property type="protein sequence ID" value="RGE58483.1"/>
    <property type="molecule type" value="Genomic_DNA"/>
</dbReference>
<dbReference type="InterPro" id="IPR027954">
    <property type="entry name" value="Transcobalamin-like_C"/>
</dbReference>
<dbReference type="Pfam" id="PF14478">
    <property type="entry name" value="DUF4430"/>
    <property type="match status" value="1"/>
</dbReference>
<organism evidence="2 4">
    <name type="scientific">Eisenbergiella massiliensis</name>
    <dbReference type="NCBI Taxonomy" id="1720294"/>
    <lineage>
        <taxon>Bacteria</taxon>
        <taxon>Bacillati</taxon>
        <taxon>Bacillota</taxon>
        <taxon>Clostridia</taxon>
        <taxon>Lachnospirales</taxon>
        <taxon>Lachnospiraceae</taxon>
        <taxon>Eisenbergiella</taxon>
    </lineage>
</organism>
<proteinExistence type="predicted"/>
<name>A0A3E3I1Q5_9FIRM</name>
<reference evidence="4 5" key="1">
    <citation type="submission" date="2018-08" db="EMBL/GenBank/DDBJ databases">
        <title>A genome reference for cultivated species of the human gut microbiota.</title>
        <authorList>
            <person name="Zou Y."/>
            <person name="Xue W."/>
            <person name="Luo G."/>
        </authorList>
    </citation>
    <scope>NUCLEOTIDE SEQUENCE [LARGE SCALE GENOMIC DNA]</scope>
    <source>
        <strain evidence="3 5">AF26-4BH</strain>
        <strain evidence="2 4">TF05-5AC</strain>
    </source>
</reference>
<dbReference type="AlphaFoldDB" id="A0A3E3I1Q5"/>
<sequence length="131" mass="14190">MKEKKGIIIAAVLLLLVCAGAAILYGKFRPSGEAGSKNVTVVVVHGDQSEQTFEYHTDAAYLGEVLEAEQLVEGEMGPYGLFITAVDGEKADDTKQQWWCITKGGETVNTSAEQTPIADGDRFELTMKEGY</sequence>
<keyword evidence="4" id="KW-1185">Reference proteome</keyword>
<evidence type="ECO:0000313" key="4">
    <source>
        <dbReference type="Proteomes" id="UP000260812"/>
    </source>
</evidence>
<dbReference type="Gene3D" id="2.170.130.30">
    <property type="match status" value="1"/>
</dbReference>
<accession>A0A3E3I1Q5</accession>
<dbReference type="OrthoDB" id="1906526at2"/>
<dbReference type="EMBL" id="QVLU01000034">
    <property type="protein sequence ID" value="RGE65546.1"/>
    <property type="molecule type" value="Genomic_DNA"/>
</dbReference>
<evidence type="ECO:0000313" key="5">
    <source>
        <dbReference type="Proteomes" id="UP000261166"/>
    </source>
</evidence>
<feature type="domain" description="Transcobalamin-like C-terminal" evidence="1">
    <location>
        <begin position="64"/>
        <end position="127"/>
    </location>
</feature>
<comment type="caution">
    <text evidence="2">The sequence shown here is derived from an EMBL/GenBank/DDBJ whole genome shotgun (WGS) entry which is preliminary data.</text>
</comment>
<protein>
    <submittedName>
        <fullName evidence="2">DUF4430 domain-containing protein</fullName>
    </submittedName>
</protein>
<evidence type="ECO:0000313" key="3">
    <source>
        <dbReference type="EMBL" id="RGE65546.1"/>
    </source>
</evidence>
<gene>
    <name evidence="3" type="ORF">DWY69_25800</name>
    <name evidence="2" type="ORF">DXC51_16385</name>
</gene>
<dbReference type="GeneID" id="97988405"/>